<feature type="active site" description="Proton donor" evidence="2">
    <location>
        <position position="41"/>
    </location>
</feature>
<dbReference type="PANTHER" id="PTHR35561:SF1">
    <property type="entry name" value="RNA 2',3'-CYCLIC PHOSPHODIESTERASE"/>
    <property type="match status" value="1"/>
</dbReference>
<name>A0ABY4CM22_9BACL</name>
<dbReference type="PANTHER" id="PTHR35561">
    <property type="entry name" value="RNA 2',3'-CYCLIC PHOSPHODIESTERASE"/>
    <property type="match status" value="1"/>
</dbReference>
<dbReference type="Proteomes" id="UP000830167">
    <property type="component" value="Chromosome"/>
</dbReference>
<dbReference type="SUPFAM" id="SSF55144">
    <property type="entry name" value="LigT-like"/>
    <property type="match status" value="1"/>
</dbReference>
<protein>
    <recommendedName>
        <fullName evidence="2">RNA 2',3'-cyclic phosphodiesterase</fullName>
        <shortName evidence="2">RNA 2',3'-CPDase</shortName>
        <ecNumber evidence="2">3.1.4.58</ecNumber>
    </recommendedName>
</protein>
<dbReference type="HAMAP" id="MF_01940">
    <property type="entry name" value="RNA_CPDase"/>
    <property type="match status" value="1"/>
</dbReference>
<sequence>MTRTFIGVRIAPEPGNALEQWIQHVQPYIDAKRWYNKEHFHITIHFLGNQTDEQLREIDNICAAVVQEFSPFTLSLHSIGMFERAKVVWAGVQGELSVLQHLYQKLWPILKVADCEKGARPRLTPHITLGRLKKVPTKQEFQEISEQIAQLDQRLSPSYRWRVTQIDRFESVSTPNGVQYPIRAAFDLSMA</sequence>
<comment type="similarity">
    <text evidence="2">Belongs to the 2H phosphoesterase superfamily. ThpR family.</text>
</comment>
<dbReference type="EC" id="3.1.4.58" evidence="2"/>
<proteinExistence type="inferred from homology"/>
<dbReference type="InterPro" id="IPR009097">
    <property type="entry name" value="Cyclic_Pdiesterase"/>
</dbReference>
<dbReference type="Gene3D" id="3.90.1140.10">
    <property type="entry name" value="Cyclic phosphodiesterase"/>
    <property type="match status" value="1"/>
</dbReference>
<keyword evidence="1 2" id="KW-0378">Hydrolase</keyword>
<feature type="short sequence motif" description="HXTX 2" evidence="2">
    <location>
        <begin position="126"/>
        <end position="129"/>
    </location>
</feature>
<dbReference type="RefSeq" id="WP_347437167.1">
    <property type="nucleotide sequence ID" value="NZ_CP089291.1"/>
</dbReference>
<comment type="function">
    <text evidence="2">Hydrolyzes RNA 2',3'-cyclic phosphodiester to an RNA 2'-phosphomonoester.</text>
</comment>
<comment type="catalytic activity">
    <reaction evidence="2">
        <text>a 3'-end 2',3'-cyclophospho-ribonucleotide-RNA + H2O = a 3'-end 2'-phospho-ribonucleotide-RNA + H(+)</text>
        <dbReference type="Rhea" id="RHEA:11828"/>
        <dbReference type="Rhea" id="RHEA-COMP:10464"/>
        <dbReference type="Rhea" id="RHEA-COMP:17353"/>
        <dbReference type="ChEBI" id="CHEBI:15377"/>
        <dbReference type="ChEBI" id="CHEBI:15378"/>
        <dbReference type="ChEBI" id="CHEBI:83064"/>
        <dbReference type="ChEBI" id="CHEBI:173113"/>
        <dbReference type="EC" id="3.1.4.58"/>
    </reaction>
</comment>
<keyword evidence="4" id="KW-1185">Reference proteome</keyword>
<feature type="active site" description="Proton acceptor" evidence="2">
    <location>
        <position position="126"/>
    </location>
</feature>
<evidence type="ECO:0000256" key="2">
    <source>
        <dbReference type="HAMAP-Rule" id="MF_01940"/>
    </source>
</evidence>
<organism evidence="3 4">
    <name type="scientific">Fodinisporobacter ferrooxydans</name>
    <dbReference type="NCBI Taxonomy" id="2901836"/>
    <lineage>
        <taxon>Bacteria</taxon>
        <taxon>Bacillati</taxon>
        <taxon>Bacillota</taxon>
        <taxon>Bacilli</taxon>
        <taxon>Bacillales</taxon>
        <taxon>Alicyclobacillaceae</taxon>
        <taxon>Fodinisporobacter</taxon>
    </lineage>
</organism>
<dbReference type="EMBL" id="CP089291">
    <property type="protein sequence ID" value="UOF90472.1"/>
    <property type="molecule type" value="Genomic_DNA"/>
</dbReference>
<evidence type="ECO:0000313" key="4">
    <source>
        <dbReference type="Proteomes" id="UP000830167"/>
    </source>
</evidence>
<evidence type="ECO:0000256" key="1">
    <source>
        <dbReference type="ARBA" id="ARBA00022801"/>
    </source>
</evidence>
<reference evidence="3" key="1">
    <citation type="submission" date="2021-12" db="EMBL/GenBank/DDBJ databases">
        <title>Alicyclobacillaceae gen. nov., sp. nov., isolated from chalcocite enrichment system.</title>
        <authorList>
            <person name="Jiang Z."/>
        </authorList>
    </citation>
    <scope>NUCLEOTIDE SEQUENCE</scope>
    <source>
        <strain evidence="3">MYW30-H2</strain>
    </source>
</reference>
<evidence type="ECO:0000313" key="3">
    <source>
        <dbReference type="EMBL" id="UOF90472.1"/>
    </source>
</evidence>
<feature type="short sequence motif" description="HXTX 1" evidence="2">
    <location>
        <begin position="41"/>
        <end position="44"/>
    </location>
</feature>
<dbReference type="NCBIfam" id="TIGR02258">
    <property type="entry name" value="2_5_ligase"/>
    <property type="match status" value="1"/>
</dbReference>
<dbReference type="InterPro" id="IPR004175">
    <property type="entry name" value="RNA_CPDase"/>
</dbReference>
<accession>A0ABY4CM22</accession>
<gene>
    <name evidence="3" type="primary">thpR</name>
    <name evidence="3" type="ORF">LSG31_21880</name>
</gene>
<dbReference type="Pfam" id="PF13563">
    <property type="entry name" value="2_5_RNA_ligase2"/>
    <property type="match status" value="1"/>
</dbReference>